<keyword evidence="1" id="KW-0472">Membrane</keyword>
<dbReference type="EMBL" id="CAJFCW020000004">
    <property type="protein sequence ID" value="CAG9115177.1"/>
    <property type="molecule type" value="Genomic_DNA"/>
</dbReference>
<feature type="transmembrane region" description="Helical" evidence="1">
    <location>
        <begin position="45"/>
        <end position="67"/>
    </location>
</feature>
<dbReference type="SUPFAM" id="SSF81321">
    <property type="entry name" value="Family A G protein-coupled receptor-like"/>
    <property type="match status" value="1"/>
</dbReference>
<feature type="transmembrane region" description="Helical" evidence="1">
    <location>
        <begin position="235"/>
        <end position="263"/>
    </location>
</feature>
<dbReference type="Proteomes" id="UP000614601">
    <property type="component" value="Unassembled WGS sequence"/>
</dbReference>
<protein>
    <recommendedName>
        <fullName evidence="4">G_PROTEIN_RECEP_F1_2 domain-containing protein</fullName>
    </recommendedName>
</protein>
<dbReference type="PANTHER" id="PTHR22943">
    <property type="entry name" value="7-TRANSMEMBRANE DOMAIN RECEPTOR C.ELEGANS"/>
    <property type="match status" value="1"/>
</dbReference>
<feature type="transmembrane region" description="Helical" evidence="1">
    <location>
        <begin position="269"/>
        <end position="290"/>
    </location>
</feature>
<evidence type="ECO:0000313" key="3">
    <source>
        <dbReference type="Proteomes" id="UP000614601"/>
    </source>
</evidence>
<comment type="caution">
    <text evidence="2">The sequence shown here is derived from an EMBL/GenBank/DDBJ whole genome shotgun (WGS) entry which is preliminary data.</text>
</comment>
<proteinExistence type="predicted"/>
<dbReference type="InterPro" id="IPR019421">
    <property type="entry name" value="7TM_GPCR_serpentine_rcpt_Srd"/>
</dbReference>
<name>A0A811L0B6_9BILA</name>
<dbReference type="OrthoDB" id="5775195at2759"/>
<feature type="transmembrane region" description="Helical" evidence="1">
    <location>
        <begin position="12"/>
        <end position="33"/>
    </location>
</feature>
<organism evidence="2 3">
    <name type="scientific">Bursaphelenchus okinawaensis</name>
    <dbReference type="NCBI Taxonomy" id="465554"/>
    <lineage>
        <taxon>Eukaryota</taxon>
        <taxon>Metazoa</taxon>
        <taxon>Ecdysozoa</taxon>
        <taxon>Nematoda</taxon>
        <taxon>Chromadorea</taxon>
        <taxon>Rhabditida</taxon>
        <taxon>Tylenchina</taxon>
        <taxon>Tylenchomorpha</taxon>
        <taxon>Aphelenchoidea</taxon>
        <taxon>Aphelenchoididae</taxon>
        <taxon>Bursaphelenchus</taxon>
    </lineage>
</organism>
<evidence type="ECO:0008006" key="4">
    <source>
        <dbReference type="Google" id="ProtNLM"/>
    </source>
</evidence>
<feature type="transmembrane region" description="Helical" evidence="1">
    <location>
        <begin position="87"/>
        <end position="109"/>
    </location>
</feature>
<gene>
    <name evidence="2" type="ORF">BOKJ2_LOCUS9497</name>
</gene>
<dbReference type="Pfam" id="PF10317">
    <property type="entry name" value="7TM_GPCR_Srd"/>
    <property type="match status" value="1"/>
</dbReference>
<dbReference type="Proteomes" id="UP000783686">
    <property type="component" value="Unassembled WGS sequence"/>
</dbReference>
<dbReference type="EMBL" id="CAJFDH010000004">
    <property type="protein sequence ID" value="CAD5221543.1"/>
    <property type="molecule type" value="Genomic_DNA"/>
</dbReference>
<keyword evidence="1" id="KW-1133">Transmembrane helix</keyword>
<accession>A0A811L0B6</accession>
<reference evidence="2" key="1">
    <citation type="submission" date="2020-09" db="EMBL/GenBank/DDBJ databases">
        <authorList>
            <person name="Kikuchi T."/>
        </authorList>
    </citation>
    <scope>NUCLEOTIDE SEQUENCE</scope>
    <source>
        <strain evidence="2">SH1</strain>
    </source>
</reference>
<feature type="transmembrane region" description="Helical" evidence="1">
    <location>
        <begin position="130"/>
        <end position="152"/>
    </location>
</feature>
<sequence length="317" mass="36577">MYCDYYLEFVKWCYRITTGVGPLVSLVLLFIIYKTRKSVLKDYQTILVLYCIHDLLFEIVCLLSYLQSNIKVDVLIIGTRFGVDQPQSVAVMAALYLYSMYMLLFMLLVSCHCRYNVLKNVHNTNKKQWITSYVTINVLSILSALLTIYVLLEEGNVITKKYRDDICFGESTKNYLEIDTKKLRVRLLIGKWLLTLFIVYGIAVWYGAKTLKLLSSSAAKYSTRTLTTQRQLTKVIIIQGLIPMITSVGPLSVTCLCIIFVIDPKGMEVTLYGCVSWIPVLNALSTIVFIKQYRQFIVRIWRTKKFNHSVTSRTSYQ</sequence>
<keyword evidence="3" id="KW-1185">Reference proteome</keyword>
<feature type="transmembrane region" description="Helical" evidence="1">
    <location>
        <begin position="192"/>
        <end position="214"/>
    </location>
</feature>
<dbReference type="PANTHER" id="PTHR22943:SF248">
    <property type="entry name" value="SEVEN TM RECEPTOR"/>
    <property type="match status" value="1"/>
</dbReference>
<keyword evidence="1" id="KW-0812">Transmembrane</keyword>
<dbReference type="AlphaFoldDB" id="A0A811L0B6"/>
<evidence type="ECO:0000256" key="1">
    <source>
        <dbReference type="SAM" id="Phobius"/>
    </source>
</evidence>
<evidence type="ECO:0000313" key="2">
    <source>
        <dbReference type="EMBL" id="CAD5221543.1"/>
    </source>
</evidence>